<dbReference type="GO" id="GO:0005885">
    <property type="term" value="C:Arp2/3 protein complex"/>
    <property type="evidence" value="ECO:0007669"/>
    <property type="project" value="InterPro"/>
</dbReference>
<evidence type="ECO:0000313" key="6">
    <source>
        <dbReference type="EMBL" id="KAK1387629.1"/>
    </source>
</evidence>
<dbReference type="PANTHER" id="PTHR22629:SF0">
    <property type="entry name" value="ACTIN-RELATED PROTEIN 2_3 COMPLEX SUBUNIT 4"/>
    <property type="match status" value="1"/>
</dbReference>
<evidence type="ECO:0000256" key="5">
    <source>
        <dbReference type="ARBA" id="ARBA00023212"/>
    </source>
</evidence>
<evidence type="ECO:0000256" key="1">
    <source>
        <dbReference type="ARBA" id="ARBA00004245"/>
    </source>
</evidence>
<gene>
    <name evidence="6" type="ORF">POM88_015807</name>
</gene>
<comment type="subcellular location">
    <subcellularLocation>
        <location evidence="1">Cytoplasm</location>
        <location evidence="1">Cytoskeleton</location>
    </subcellularLocation>
</comment>
<dbReference type="InterPro" id="IPR034666">
    <property type="entry name" value="ARPC2/4"/>
</dbReference>
<evidence type="ECO:0000256" key="3">
    <source>
        <dbReference type="ARBA" id="ARBA00022490"/>
    </source>
</evidence>
<dbReference type="GO" id="GO:0030041">
    <property type="term" value="P:actin filament polymerization"/>
    <property type="evidence" value="ECO:0007669"/>
    <property type="project" value="InterPro"/>
</dbReference>
<keyword evidence="3" id="KW-0963">Cytoplasm</keyword>
<comment type="caution">
    <text evidence="6">The sequence shown here is derived from an EMBL/GenBank/DDBJ whole genome shotgun (WGS) entry which is preliminary data.</text>
</comment>
<protein>
    <submittedName>
        <fullName evidence="6">Uncharacterized protein</fullName>
    </submittedName>
</protein>
<comment type="similarity">
    <text evidence="2">Belongs to the ARPC4 family.</text>
</comment>
<dbReference type="GO" id="GO:0034314">
    <property type="term" value="P:Arp2/3 complex-mediated actin nucleation"/>
    <property type="evidence" value="ECO:0007669"/>
    <property type="project" value="InterPro"/>
</dbReference>
<keyword evidence="5" id="KW-0206">Cytoskeleton</keyword>
<evidence type="ECO:0000313" key="7">
    <source>
        <dbReference type="Proteomes" id="UP001237642"/>
    </source>
</evidence>
<dbReference type="PANTHER" id="PTHR22629">
    <property type="entry name" value="ARP2/3 COMPLEX 20 KD SUBUNIT"/>
    <property type="match status" value="1"/>
</dbReference>
<reference evidence="6" key="2">
    <citation type="submission" date="2023-05" db="EMBL/GenBank/DDBJ databases">
        <authorList>
            <person name="Schelkunov M.I."/>
        </authorList>
    </citation>
    <scope>NUCLEOTIDE SEQUENCE</scope>
    <source>
        <strain evidence="6">Hsosn_3</strain>
        <tissue evidence="6">Leaf</tissue>
    </source>
</reference>
<dbReference type="InterPro" id="IPR008384">
    <property type="entry name" value="ARPC4"/>
</dbReference>
<organism evidence="6 7">
    <name type="scientific">Heracleum sosnowskyi</name>
    <dbReference type="NCBI Taxonomy" id="360622"/>
    <lineage>
        <taxon>Eukaryota</taxon>
        <taxon>Viridiplantae</taxon>
        <taxon>Streptophyta</taxon>
        <taxon>Embryophyta</taxon>
        <taxon>Tracheophyta</taxon>
        <taxon>Spermatophyta</taxon>
        <taxon>Magnoliopsida</taxon>
        <taxon>eudicotyledons</taxon>
        <taxon>Gunneridae</taxon>
        <taxon>Pentapetalae</taxon>
        <taxon>asterids</taxon>
        <taxon>campanulids</taxon>
        <taxon>Apiales</taxon>
        <taxon>Apiaceae</taxon>
        <taxon>Apioideae</taxon>
        <taxon>apioid superclade</taxon>
        <taxon>Tordylieae</taxon>
        <taxon>Tordyliinae</taxon>
        <taxon>Heracleum</taxon>
    </lineage>
</organism>
<dbReference type="Pfam" id="PF05856">
    <property type="entry name" value="ARPC4"/>
    <property type="match status" value="1"/>
</dbReference>
<sequence length="128" mass="14615">MSDNEKGEDTDDNNYRISPRDFFVPTQENCELSKSAGLYQFPRVPCVAASAYDVDPDPLLLVLICRNEAEKCLIETSINSLRISLKVKQVDELENILAKKILRFLSMRADAFQVLRRQPVQVRDLTIP</sequence>
<evidence type="ECO:0000256" key="4">
    <source>
        <dbReference type="ARBA" id="ARBA00023203"/>
    </source>
</evidence>
<keyword evidence="4" id="KW-0009">Actin-binding</keyword>
<evidence type="ECO:0000256" key="2">
    <source>
        <dbReference type="ARBA" id="ARBA00005919"/>
    </source>
</evidence>
<dbReference type="Gene3D" id="3.30.1460.20">
    <property type="match status" value="1"/>
</dbReference>
<name>A0AAD8IMB7_9APIA</name>
<dbReference type="GO" id="GO:0051015">
    <property type="term" value="F:actin filament binding"/>
    <property type="evidence" value="ECO:0007669"/>
    <property type="project" value="TreeGrafter"/>
</dbReference>
<dbReference type="Proteomes" id="UP001237642">
    <property type="component" value="Unassembled WGS sequence"/>
</dbReference>
<dbReference type="SUPFAM" id="SSF69645">
    <property type="entry name" value="Arp2/3 complex subunits"/>
    <property type="match status" value="1"/>
</dbReference>
<keyword evidence="7" id="KW-1185">Reference proteome</keyword>
<accession>A0AAD8IMB7</accession>
<dbReference type="AlphaFoldDB" id="A0AAD8IMB7"/>
<reference evidence="6" key="1">
    <citation type="submission" date="2023-02" db="EMBL/GenBank/DDBJ databases">
        <title>Genome of toxic invasive species Heracleum sosnowskyi carries increased number of genes despite the absence of recent whole-genome duplications.</title>
        <authorList>
            <person name="Schelkunov M."/>
            <person name="Shtratnikova V."/>
            <person name="Makarenko M."/>
            <person name="Klepikova A."/>
            <person name="Omelchenko D."/>
            <person name="Novikova G."/>
            <person name="Obukhova E."/>
            <person name="Bogdanov V."/>
            <person name="Penin A."/>
            <person name="Logacheva M."/>
        </authorList>
    </citation>
    <scope>NUCLEOTIDE SEQUENCE</scope>
    <source>
        <strain evidence="6">Hsosn_3</strain>
        <tissue evidence="6">Leaf</tissue>
    </source>
</reference>
<proteinExistence type="inferred from homology"/>
<dbReference type="EMBL" id="JAUIZM010000004">
    <property type="protein sequence ID" value="KAK1387629.1"/>
    <property type="molecule type" value="Genomic_DNA"/>
</dbReference>